<organism evidence="2 3">
    <name type="scientific">Aldrovandia affinis</name>
    <dbReference type="NCBI Taxonomy" id="143900"/>
    <lineage>
        <taxon>Eukaryota</taxon>
        <taxon>Metazoa</taxon>
        <taxon>Chordata</taxon>
        <taxon>Craniata</taxon>
        <taxon>Vertebrata</taxon>
        <taxon>Euteleostomi</taxon>
        <taxon>Actinopterygii</taxon>
        <taxon>Neopterygii</taxon>
        <taxon>Teleostei</taxon>
        <taxon>Notacanthiformes</taxon>
        <taxon>Halosauridae</taxon>
        <taxon>Aldrovandia</taxon>
    </lineage>
</organism>
<accession>A0AAD7SE04</accession>
<name>A0AAD7SE04_9TELE</name>
<gene>
    <name evidence="2" type="ORF">AAFF_G00392010</name>
</gene>
<keyword evidence="3" id="KW-1185">Reference proteome</keyword>
<evidence type="ECO:0000256" key="1">
    <source>
        <dbReference type="SAM" id="MobiDB-lite"/>
    </source>
</evidence>
<proteinExistence type="predicted"/>
<dbReference type="AlphaFoldDB" id="A0AAD7SE04"/>
<evidence type="ECO:0000313" key="2">
    <source>
        <dbReference type="EMBL" id="KAJ8400847.1"/>
    </source>
</evidence>
<feature type="region of interest" description="Disordered" evidence="1">
    <location>
        <begin position="1"/>
        <end position="24"/>
    </location>
</feature>
<sequence length="75" mass="8173">MAAGVRGGARVIASAPPRTAERRKVPEIKQICPKTKHNGKRCGAVTVSAELMTLAKRSTAANFRRRPQRSDVRCT</sequence>
<evidence type="ECO:0000313" key="3">
    <source>
        <dbReference type="Proteomes" id="UP001221898"/>
    </source>
</evidence>
<dbReference type="Proteomes" id="UP001221898">
    <property type="component" value="Unassembled WGS sequence"/>
</dbReference>
<comment type="caution">
    <text evidence="2">The sequence shown here is derived from an EMBL/GenBank/DDBJ whole genome shotgun (WGS) entry which is preliminary data.</text>
</comment>
<protein>
    <submittedName>
        <fullName evidence="2">Uncharacterized protein</fullName>
    </submittedName>
</protein>
<feature type="compositionally biased region" description="Low complexity" evidence="1">
    <location>
        <begin position="1"/>
        <end position="11"/>
    </location>
</feature>
<reference evidence="2" key="1">
    <citation type="journal article" date="2023" name="Science">
        <title>Genome structures resolve the early diversification of teleost fishes.</title>
        <authorList>
            <person name="Parey E."/>
            <person name="Louis A."/>
            <person name="Montfort J."/>
            <person name="Bouchez O."/>
            <person name="Roques C."/>
            <person name="Iampietro C."/>
            <person name="Lluch J."/>
            <person name="Castinel A."/>
            <person name="Donnadieu C."/>
            <person name="Desvignes T."/>
            <person name="Floi Bucao C."/>
            <person name="Jouanno E."/>
            <person name="Wen M."/>
            <person name="Mejri S."/>
            <person name="Dirks R."/>
            <person name="Jansen H."/>
            <person name="Henkel C."/>
            <person name="Chen W.J."/>
            <person name="Zahm M."/>
            <person name="Cabau C."/>
            <person name="Klopp C."/>
            <person name="Thompson A.W."/>
            <person name="Robinson-Rechavi M."/>
            <person name="Braasch I."/>
            <person name="Lecointre G."/>
            <person name="Bobe J."/>
            <person name="Postlethwait J.H."/>
            <person name="Berthelot C."/>
            <person name="Roest Crollius H."/>
            <person name="Guiguen Y."/>
        </authorList>
    </citation>
    <scope>NUCLEOTIDE SEQUENCE</scope>
    <source>
        <strain evidence="2">NC1722</strain>
    </source>
</reference>
<dbReference type="EMBL" id="JAINUG010000074">
    <property type="protein sequence ID" value="KAJ8400847.1"/>
    <property type="molecule type" value="Genomic_DNA"/>
</dbReference>